<reference evidence="1" key="1">
    <citation type="submission" date="2022-08" db="EMBL/GenBank/DDBJ databases">
        <title>Genome Sequence of Fusarium decemcellulare.</title>
        <authorList>
            <person name="Buettner E."/>
        </authorList>
    </citation>
    <scope>NUCLEOTIDE SEQUENCE</scope>
    <source>
        <strain evidence="1">Babe19</strain>
    </source>
</reference>
<proteinExistence type="predicted"/>
<gene>
    <name evidence="1" type="ORF">NM208_g34</name>
</gene>
<evidence type="ECO:0000313" key="1">
    <source>
        <dbReference type="EMBL" id="KAJ3550311.1"/>
    </source>
</evidence>
<accession>A0ACC1T123</accession>
<comment type="caution">
    <text evidence="1">The sequence shown here is derived from an EMBL/GenBank/DDBJ whole genome shotgun (WGS) entry which is preliminary data.</text>
</comment>
<keyword evidence="2" id="KW-1185">Reference proteome</keyword>
<evidence type="ECO:0000313" key="2">
    <source>
        <dbReference type="Proteomes" id="UP001148629"/>
    </source>
</evidence>
<dbReference type="Proteomes" id="UP001148629">
    <property type="component" value="Unassembled WGS sequence"/>
</dbReference>
<protein>
    <submittedName>
        <fullName evidence="1">Uncharacterized protein</fullName>
    </submittedName>
</protein>
<dbReference type="EMBL" id="JANRMS010000003">
    <property type="protein sequence ID" value="KAJ3550311.1"/>
    <property type="molecule type" value="Genomic_DNA"/>
</dbReference>
<organism evidence="1 2">
    <name type="scientific">Fusarium decemcellulare</name>
    <dbReference type="NCBI Taxonomy" id="57161"/>
    <lineage>
        <taxon>Eukaryota</taxon>
        <taxon>Fungi</taxon>
        <taxon>Dikarya</taxon>
        <taxon>Ascomycota</taxon>
        <taxon>Pezizomycotina</taxon>
        <taxon>Sordariomycetes</taxon>
        <taxon>Hypocreomycetidae</taxon>
        <taxon>Hypocreales</taxon>
        <taxon>Nectriaceae</taxon>
        <taxon>Fusarium</taxon>
        <taxon>Fusarium decemcellulare species complex</taxon>
    </lineage>
</organism>
<sequence>MYHYLESSPAKFYLFPVLPCELRLKIWELAVRPNDGKRGLHHFSISNSERNIDPSFRLVGTSYQNSCYVIAAPSRSPLRRLISGAAVNSSAYLWDAGLWTACKESREVMKRYFKVRQWAEKYPRRVGRGSAMPRHYDNEMARGRDCSFSATATVWDYPEQWQLTVQPLVDLFCIDIRGLHCCAGQWADAIASFPFPRWWQANTSVRHIALEFNPRWNDHFPQNMGSMFFEYSARGFIVHNLWANTPSGPKVGTWLIDRRICWRALKDQPAQVFYDCGEEYVEINSEQAKYQNDNQYKETAICFIKKL</sequence>
<name>A0ACC1T123_9HYPO</name>